<protein>
    <submittedName>
        <fullName evidence="1">Uncharacterized protein</fullName>
    </submittedName>
</protein>
<dbReference type="AlphaFoldDB" id="A0A2S7SXY6"/>
<sequence length="79" mass="9133">MWERQNTWIHYVKNIIAADISSAIFLASFLRRSNMNKSYIAHLEAIDLQRYKAISKQNKVRAALNEAASTPFIFFVGKN</sequence>
<gene>
    <name evidence="1" type="ORF">CJD36_006730</name>
</gene>
<dbReference type="Proteomes" id="UP000239872">
    <property type="component" value="Unassembled WGS sequence"/>
</dbReference>
<proteinExistence type="predicted"/>
<dbReference type="EMBL" id="PPSL01000002">
    <property type="protein sequence ID" value="PQJ11491.1"/>
    <property type="molecule type" value="Genomic_DNA"/>
</dbReference>
<dbReference type="OrthoDB" id="675726at2"/>
<name>A0A2S7SXY6_9BACT</name>
<evidence type="ECO:0000313" key="1">
    <source>
        <dbReference type="EMBL" id="PQJ11491.1"/>
    </source>
</evidence>
<reference evidence="1 2" key="1">
    <citation type="submission" date="2018-01" db="EMBL/GenBank/DDBJ databases">
        <title>A novel member of the phylum Bacteroidetes isolated from glacier ice.</title>
        <authorList>
            <person name="Liu Q."/>
            <person name="Xin Y.-H."/>
        </authorList>
    </citation>
    <scope>NUCLEOTIDE SEQUENCE [LARGE SCALE GENOMIC DNA]</scope>
    <source>
        <strain evidence="1 2">RB1R16</strain>
    </source>
</reference>
<evidence type="ECO:0000313" key="2">
    <source>
        <dbReference type="Proteomes" id="UP000239872"/>
    </source>
</evidence>
<comment type="caution">
    <text evidence="1">The sequence shown here is derived from an EMBL/GenBank/DDBJ whole genome shotgun (WGS) entry which is preliminary data.</text>
</comment>
<accession>A0A2S7SXY6</accession>
<keyword evidence="2" id="KW-1185">Reference proteome</keyword>
<organism evidence="1 2">
    <name type="scientific">Flavipsychrobacter stenotrophus</name>
    <dbReference type="NCBI Taxonomy" id="2077091"/>
    <lineage>
        <taxon>Bacteria</taxon>
        <taxon>Pseudomonadati</taxon>
        <taxon>Bacteroidota</taxon>
        <taxon>Chitinophagia</taxon>
        <taxon>Chitinophagales</taxon>
        <taxon>Chitinophagaceae</taxon>
        <taxon>Flavipsychrobacter</taxon>
    </lineage>
</organism>
<dbReference type="RefSeq" id="WP_105038371.1">
    <property type="nucleotide sequence ID" value="NZ_PPSL01000002.1"/>
</dbReference>